<feature type="transmembrane region" description="Helical" evidence="4">
    <location>
        <begin position="347"/>
        <end position="368"/>
    </location>
</feature>
<evidence type="ECO:0000313" key="7">
    <source>
        <dbReference type="Proteomes" id="UP000233458"/>
    </source>
</evidence>
<dbReference type="Gene3D" id="1.20.1250.20">
    <property type="entry name" value="MFS general substrate transporter like domains"/>
    <property type="match status" value="2"/>
</dbReference>
<feature type="domain" description="Major facilitator superfamily (MFS) profile" evidence="5">
    <location>
        <begin position="13"/>
        <end position="402"/>
    </location>
</feature>
<evidence type="ECO:0000256" key="4">
    <source>
        <dbReference type="SAM" id="Phobius"/>
    </source>
</evidence>
<dbReference type="SUPFAM" id="SSF103473">
    <property type="entry name" value="MFS general substrate transporter"/>
    <property type="match status" value="1"/>
</dbReference>
<dbReference type="InterPro" id="IPR020846">
    <property type="entry name" value="MFS_dom"/>
</dbReference>
<sequence>MHAKTRLSPQARLHIWAGFCTSLIGVGLSRFAYSALIPAIIDQQWFSPGSVAYLGAANLAGYLIGASGARPAAARLGSCNALRLAMLVAAISFFTCAQPASFTWFFIWRVLSGISGGFLIVLAAPTILPSVAVENRGFAMGLIFSGVGTGIIISGTLVPVLISHDLSWAWIGLGAICVVLMASAWFLLPSDPARTTAQSTANATGGAKSGNTPQKKWPEITVWLVGLVYSLVAISLVPHMVFLVDYSARILALGNGFGGLCWTVFGAGALCGPVTLGKFGDRFGFRITLIGMLMVDMVMTVIPALGDDKLLLLVSAFVVGATVPGVVSLILGWIHELIDDATARQQAWSFATTLFAIGQAIFAYVFAWMFSLGAKQAHHIYILAGIAAAAAMILTFIFPTLQSRLTRAGSRPATSSSAAE</sequence>
<evidence type="ECO:0000256" key="3">
    <source>
        <dbReference type="ARBA" id="ARBA00023136"/>
    </source>
</evidence>
<proteinExistence type="predicted"/>
<feature type="transmembrane region" description="Helical" evidence="4">
    <location>
        <begin position="106"/>
        <end position="128"/>
    </location>
</feature>
<dbReference type="Proteomes" id="UP000233458">
    <property type="component" value="Chromosome"/>
</dbReference>
<reference evidence="6 7" key="1">
    <citation type="submission" date="2017-10" db="EMBL/GenBank/DDBJ databases">
        <title>Biodiversity and function of Thalassospira species in the particle-attached aromatic-hydrocarbon-degrading consortia from the surface seawater of the China South Sea.</title>
        <authorList>
            <person name="Dong C."/>
            <person name="Liu R."/>
            <person name="Shao Z."/>
        </authorList>
    </citation>
    <scope>NUCLEOTIDE SEQUENCE [LARGE SCALE GENOMIC DNA]</scope>
    <source>
        <strain evidence="6 7">CSC3H3</strain>
    </source>
</reference>
<evidence type="ECO:0000256" key="2">
    <source>
        <dbReference type="ARBA" id="ARBA00022989"/>
    </source>
</evidence>
<dbReference type="Pfam" id="PF06779">
    <property type="entry name" value="MFS_4"/>
    <property type="match status" value="1"/>
</dbReference>
<feature type="transmembrane region" description="Helical" evidence="4">
    <location>
        <begin position="45"/>
        <end position="69"/>
    </location>
</feature>
<keyword evidence="2 4" id="KW-1133">Transmembrane helix</keyword>
<dbReference type="InterPro" id="IPR010645">
    <property type="entry name" value="MFS_4"/>
</dbReference>
<feature type="transmembrane region" description="Helical" evidence="4">
    <location>
        <begin position="140"/>
        <end position="162"/>
    </location>
</feature>
<dbReference type="PANTHER" id="PTHR23537">
    <property type="match status" value="1"/>
</dbReference>
<keyword evidence="1 4" id="KW-0812">Transmembrane</keyword>
<accession>A0ABM6Q7F6</accession>
<dbReference type="InterPro" id="IPR036259">
    <property type="entry name" value="MFS_trans_sf"/>
</dbReference>
<feature type="transmembrane region" description="Helical" evidence="4">
    <location>
        <begin position="222"/>
        <end position="244"/>
    </location>
</feature>
<dbReference type="PANTHER" id="PTHR23537:SF1">
    <property type="entry name" value="SUGAR TRANSPORTER"/>
    <property type="match status" value="1"/>
</dbReference>
<feature type="transmembrane region" description="Helical" evidence="4">
    <location>
        <begin position="168"/>
        <end position="188"/>
    </location>
</feature>
<dbReference type="RefSeq" id="WP_101284371.1">
    <property type="nucleotide sequence ID" value="NZ_CP024199.1"/>
</dbReference>
<evidence type="ECO:0000259" key="5">
    <source>
        <dbReference type="PROSITE" id="PS50850"/>
    </source>
</evidence>
<evidence type="ECO:0000313" key="6">
    <source>
        <dbReference type="EMBL" id="AUG52456.1"/>
    </source>
</evidence>
<dbReference type="EMBL" id="CP024199">
    <property type="protein sequence ID" value="AUG52456.1"/>
    <property type="molecule type" value="Genomic_DNA"/>
</dbReference>
<dbReference type="PROSITE" id="PS50850">
    <property type="entry name" value="MFS"/>
    <property type="match status" value="1"/>
</dbReference>
<organism evidence="6 7">
    <name type="scientific">Thalassospira marina</name>
    <dbReference type="NCBI Taxonomy" id="2048283"/>
    <lineage>
        <taxon>Bacteria</taxon>
        <taxon>Pseudomonadati</taxon>
        <taxon>Pseudomonadota</taxon>
        <taxon>Alphaproteobacteria</taxon>
        <taxon>Rhodospirillales</taxon>
        <taxon>Thalassospiraceae</taxon>
        <taxon>Thalassospira</taxon>
    </lineage>
</organism>
<feature type="transmembrane region" description="Helical" evidence="4">
    <location>
        <begin position="81"/>
        <end position="100"/>
    </location>
</feature>
<feature type="transmembrane region" description="Helical" evidence="4">
    <location>
        <begin position="311"/>
        <end position="335"/>
    </location>
</feature>
<gene>
    <name evidence="6" type="ORF">CSC3H3_06810</name>
</gene>
<keyword evidence="7" id="KW-1185">Reference proteome</keyword>
<feature type="transmembrane region" description="Helical" evidence="4">
    <location>
        <begin position="283"/>
        <end position="305"/>
    </location>
</feature>
<keyword evidence="3 4" id="KW-0472">Membrane</keyword>
<feature type="transmembrane region" description="Helical" evidence="4">
    <location>
        <begin position="12"/>
        <end position="33"/>
    </location>
</feature>
<feature type="transmembrane region" description="Helical" evidence="4">
    <location>
        <begin position="250"/>
        <end position="271"/>
    </location>
</feature>
<evidence type="ECO:0000256" key="1">
    <source>
        <dbReference type="ARBA" id="ARBA00022692"/>
    </source>
</evidence>
<feature type="transmembrane region" description="Helical" evidence="4">
    <location>
        <begin position="380"/>
        <end position="401"/>
    </location>
</feature>
<protein>
    <submittedName>
        <fullName evidence="6">MFS transporter</fullName>
    </submittedName>
</protein>
<name>A0ABM6Q7F6_9PROT</name>